<dbReference type="PATRIC" id="fig|2033.4.peg.2781"/>
<feature type="transmembrane region" description="Helical" evidence="7">
    <location>
        <begin position="400"/>
        <end position="419"/>
    </location>
</feature>
<feature type="transmembrane region" description="Helical" evidence="7">
    <location>
        <begin position="189"/>
        <end position="208"/>
    </location>
</feature>
<organism evidence="9 10">
    <name type="scientific">Microbacterium testaceum</name>
    <name type="common">Aureobacterium testaceum</name>
    <name type="synonym">Brevibacterium testaceum</name>
    <dbReference type="NCBI Taxonomy" id="2033"/>
    <lineage>
        <taxon>Bacteria</taxon>
        <taxon>Bacillati</taxon>
        <taxon>Actinomycetota</taxon>
        <taxon>Actinomycetes</taxon>
        <taxon>Micrococcales</taxon>
        <taxon>Microbacteriaceae</taxon>
        <taxon>Microbacterium</taxon>
    </lineage>
</organism>
<feature type="domain" description="Major facilitator superfamily (MFS) profile" evidence="8">
    <location>
        <begin position="21"/>
        <end position="428"/>
    </location>
</feature>
<protein>
    <submittedName>
        <fullName evidence="9">MFS transporter</fullName>
    </submittedName>
</protein>
<dbReference type="GO" id="GO:0005886">
    <property type="term" value="C:plasma membrane"/>
    <property type="evidence" value="ECO:0007669"/>
    <property type="project" value="UniProtKB-SubCell"/>
</dbReference>
<dbReference type="PANTHER" id="PTHR43045">
    <property type="entry name" value="SHIKIMATE TRANSPORTER"/>
    <property type="match status" value="1"/>
</dbReference>
<dbReference type="InterPro" id="IPR020846">
    <property type="entry name" value="MFS_dom"/>
</dbReference>
<keyword evidence="4 7" id="KW-0812">Transmembrane</keyword>
<dbReference type="AlphaFoldDB" id="A0A147F4R4"/>
<feature type="transmembrane region" description="Helical" evidence="7">
    <location>
        <begin position="374"/>
        <end position="394"/>
    </location>
</feature>
<evidence type="ECO:0000256" key="1">
    <source>
        <dbReference type="ARBA" id="ARBA00004651"/>
    </source>
</evidence>
<keyword evidence="6 7" id="KW-0472">Membrane</keyword>
<keyword evidence="3" id="KW-1003">Cell membrane</keyword>
<dbReference type="Pfam" id="PF07690">
    <property type="entry name" value="MFS_1"/>
    <property type="match status" value="1"/>
</dbReference>
<evidence type="ECO:0000256" key="7">
    <source>
        <dbReference type="SAM" id="Phobius"/>
    </source>
</evidence>
<dbReference type="InterPro" id="IPR036259">
    <property type="entry name" value="MFS_trans_sf"/>
</dbReference>
<evidence type="ECO:0000256" key="6">
    <source>
        <dbReference type="ARBA" id="ARBA00023136"/>
    </source>
</evidence>
<dbReference type="GO" id="GO:0022857">
    <property type="term" value="F:transmembrane transporter activity"/>
    <property type="evidence" value="ECO:0007669"/>
    <property type="project" value="InterPro"/>
</dbReference>
<dbReference type="SUPFAM" id="SSF103473">
    <property type="entry name" value="MFS general substrate transporter"/>
    <property type="match status" value="1"/>
</dbReference>
<evidence type="ECO:0000313" key="9">
    <source>
        <dbReference type="EMBL" id="KTS08939.1"/>
    </source>
</evidence>
<evidence type="ECO:0000313" key="10">
    <source>
        <dbReference type="Proteomes" id="UP000072189"/>
    </source>
</evidence>
<comment type="caution">
    <text evidence="9">The sequence shown here is derived from an EMBL/GenBank/DDBJ whole genome shotgun (WGS) entry which is preliminary data.</text>
</comment>
<keyword evidence="2" id="KW-0813">Transport</keyword>
<feature type="transmembrane region" description="Helical" evidence="7">
    <location>
        <begin position="332"/>
        <end position="353"/>
    </location>
</feature>
<evidence type="ECO:0000256" key="3">
    <source>
        <dbReference type="ARBA" id="ARBA00022475"/>
    </source>
</evidence>
<evidence type="ECO:0000256" key="2">
    <source>
        <dbReference type="ARBA" id="ARBA00022448"/>
    </source>
</evidence>
<dbReference type="RefSeq" id="WP_081318509.1">
    <property type="nucleotide sequence ID" value="NZ_LDRR01000053.1"/>
</dbReference>
<feature type="transmembrane region" description="Helical" evidence="7">
    <location>
        <begin position="309"/>
        <end position="326"/>
    </location>
</feature>
<dbReference type="CDD" id="cd17369">
    <property type="entry name" value="MFS_ShiA_like"/>
    <property type="match status" value="1"/>
</dbReference>
<reference evidence="9 10" key="1">
    <citation type="journal article" date="2016" name="Front. Microbiol.">
        <title>Genomic Resource of Rice Seed Associated Bacteria.</title>
        <authorList>
            <person name="Midha S."/>
            <person name="Bansal K."/>
            <person name="Sharma S."/>
            <person name="Kumar N."/>
            <person name="Patil P.P."/>
            <person name="Chaudhry V."/>
            <person name="Patil P.B."/>
        </authorList>
    </citation>
    <scope>NUCLEOTIDE SEQUENCE [LARGE SCALE GENOMIC DNA]</scope>
    <source>
        <strain evidence="9 10">RSA3</strain>
    </source>
</reference>
<sequence>MNTTIHHSRTPIEGTPERRRVALGSAVGTTIENYDFIGYSTAAALYFGTVFFPSGDPTVSLLLSFATLGVGFAARPIGGIVGGYLGDRIGRKPVLIASLLIMGLSTFAIGLLPTYETIGIAAPILLVTVRIIQGLAFGAEWGGAILMTYEHAPWRKKGQYTAIPQAGFPIGLLLANLAFLASAGLPGDWAWRVPFLLSALLIAAGIYIRLKVDESPEFEEVKEAGQIERNPILSVLRDDWRNVVRAFCLRIAETAGYAVIITYGTSYLHQNELATKSDTILAIVLAACCGVVAMLLWGRVVDRIGRRRVYLFGSSVFILIGIPAFTAFNTGALPLIIATFIITFAVGQNSLAATQGAWFPELFQTGQRSSGASLAYQFSSVVTGFTAFACIGLYTVFGWWGPALLCMTYGLVSFIAALVTPDTWGRTERATVDAEITRLTGSVPTVKVPRRR</sequence>
<feature type="transmembrane region" description="Helical" evidence="7">
    <location>
        <begin position="118"/>
        <end position="139"/>
    </location>
</feature>
<feature type="transmembrane region" description="Helical" evidence="7">
    <location>
        <begin position="61"/>
        <end position="82"/>
    </location>
</feature>
<feature type="transmembrane region" description="Helical" evidence="7">
    <location>
        <begin position="280"/>
        <end position="297"/>
    </location>
</feature>
<feature type="transmembrane region" description="Helical" evidence="7">
    <location>
        <begin position="247"/>
        <end position="268"/>
    </location>
</feature>
<feature type="transmembrane region" description="Helical" evidence="7">
    <location>
        <begin position="94"/>
        <end position="112"/>
    </location>
</feature>
<dbReference type="Gene3D" id="1.20.1250.20">
    <property type="entry name" value="MFS general substrate transporter like domains"/>
    <property type="match status" value="2"/>
</dbReference>
<dbReference type="EMBL" id="LDRV01000095">
    <property type="protein sequence ID" value="KTS08939.1"/>
    <property type="molecule type" value="Genomic_DNA"/>
</dbReference>
<dbReference type="PANTHER" id="PTHR43045:SF1">
    <property type="entry name" value="SHIKIMATE TRANSPORTER"/>
    <property type="match status" value="1"/>
</dbReference>
<keyword evidence="5 7" id="KW-1133">Transmembrane helix</keyword>
<name>A0A147F4R4_MICTE</name>
<feature type="transmembrane region" description="Helical" evidence="7">
    <location>
        <begin position="160"/>
        <end position="183"/>
    </location>
</feature>
<dbReference type="Proteomes" id="UP000072189">
    <property type="component" value="Unassembled WGS sequence"/>
</dbReference>
<dbReference type="InterPro" id="IPR011701">
    <property type="entry name" value="MFS"/>
</dbReference>
<proteinExistence type="predicted"/>
<evidence type="ECO:0000259" key="8">
    <source>
        <dbReference type="PROSITE" id="PS50850"/>
    </source>
</evidence>
<evidence type="ECO:0000256" key="4">
    <source>
        <dbReference type="ARBA" id="ARBA00022692"/>
    </source>
</evidence>
<gene>
    <name evidence="9" type="ORF">RSA3_14560</name>
</gene>
<dbReference type="PROSITE" id="PS50850">
    <property type="entry name" value="MFS"/>
    <property type="match status" value="1"/>
</dbReference>
<evidence type="ECO:0000256" key="5">
    <source>
        <dbReference type="ARBA" id="ARBA00022989"/>
    </source>
</evidence>
<accession>A0A147F4R4</accession>
<comment type="subcellular location">
    <subcellularLocation>
        <location evidence="1">Cell membrane</location>
        <topology evidence="1">Multi-pass membrane protein</topology>
    </subcellularLocation>
</comment>